<sequence>MKYLLLPGSSVTNREWAEQLKTDLKQAGIDLDYIAWEHWDNRKSSFSTKTEADKVLAALKGESEYVILAKSVGVALATKMIVSDQLHPTKLILMGIASANEQVREALKKLGPGNVIIIQNHGDPYSSFVQIKSFVHEISPKVQVIEGERDDHTYPYPELIISLLPSLHPNKSQDH</sequence>
<dbReference type="Proteomes" id="UP000034852">
    <property type="component" value="Unassembled WGS sequence"/>
</dbReference>
<dbReference type="Gene3D" id="3.40.50.1820">
    <property type="entry name" value="alpha/beta hydrolase"/>
    <property type="match status" value="1"/>
</dbReference>
<proteinExistence type="predicted"/>
<gene>
    <name evidence="1" type="ORF">US52_C0012G0002</name>
</gene>
<evidence type="ECO:0000313" key="2">
    <source>
        <dbReference type="Proteomes" id="UP000034852"/>
    </source>
</evidence>
<dbReference type="InterPro" id="IPR029058">
    <property type="entry name" value="AB_hydrolase_fold"/>
</dbReference>
<accession>A0A0G0H1A5</accession>
<reference evidence="1" key="1">
    <citation type="journal article" date="2015" name="Nature">
        <title>rRNA introns, odd ribosomes, and small enigmatic genomes across a large radiation of phyla.</title>
        <authorList>
            <person name="Brown C.T."/>
            <person name="Hug L.A."/>
            <person name="Thomas B.C."/>
            <person name="Sharon I."/>
            <person name="Castelle C.J."/>
            <person name="Singh A."/>
            <person name="Wilkins M.J."/>
            <person name="Williams K.H."/>
            <person name="Banfield J.F."/>
        </authorList>
    </citation>
    <scope>NUCLEOTIDE SEQUENCE [LARGE SCALE GENOMIC DNA]</scope>
</reference>
<comment type="caution">
    <text evidence="1">The sequence shown here is derived from an EMBL/GenBank/DDBJ whole genome shotgun (WGS) entry which is preliminary data.</text>
</comment>
<evidence type="ECO:0008006" key="3">
    <source>
        <dbReference type="Google" id="ProtNLM"/>
    </source>
</evidence>
<organism evidence="1 2">
    <name type="scientific">candidate division WS6 bacterium GW2011_GWA2_37_6</name>
    <dbReference type="NCBI Taxonomy" id="1619087"/>
    <lineage>
        <taxon>Bacteria</taxon>
        <taxon>Candidatus Dojkabacteria</taxon>
    </lineage>
</organism>
<dbReference type="EMBL" id="LBTH01000012">
    <property type="protein sequence ID" value="KKQ35977.1"/>
    <property type="molecule type" value="Genomic_DNA"/>
</dbReference>
<name>A0A0G0H1A5_9BACT</name>
<dbReference type="AlphaFoldDB" id="A0A0G0H1A5"/>
<protein>
    <recommendedName>
        <fullName evidence="3">Alpha/beta hydrolase</fullName>
    </recommendedName>
</protein>
<evidence type="ECO:0000313" key="1">
    <source>
        <dbReference type="EMBL" id="KKQ35977.1"/>
    </source>
</evidence>